<keyword evidence="2" id="KW-0488">Methylation</keyword>
<dbReference type="InterPro" id="IPR004089">
    <property type="entry name" value="MCPsignal_dom"/>
</dbReference>
<dbReference type="Pfam" id="PF00672">
    <property type="entry name" value="HAMP"/>
    <property type="match status" value="1"/>
</dbReference>
<sequence length="610" mass="63483">MHFDNIRVSRKLWGMFLVLMLVMLAISGLQQYRTNRAMAQAVESVMDIEHRISQAVRWRGGTETSVTMVMGGAVTTDSVLAQQYDARLKEIAGGIESLKDSIAASAKDPEEKASLDKVLAARKAVADATAKTWELKGAGDGVATQNYADEQLTPLVGKLLKAQDEFVSVLEKHGEAVLAQAETSRTQHAIEGLVATAVLILLFLFLVWKLVRSITVPLQQAGGLIDAIAAGDLTRELHPARKDEFGHMLRALSRMAVKLRSVVGDVRTGVDAVSLASSEIASGNQNLSSRTEQAAANLQQTAASMEQLTATVTQSTDTARQANQLAANAAQAATRGGQVVGQVVSTMEEITHSSRKIADIIGVIDGIAFQTNILALNAAVEAARAGEQGRGFAVVASEVRSLAGRSADAAKEIKQLIGASVENVETGSRQVAEAGQSMEEIVASVQRVSDLIGEITASSTEQRDGISQVNQAVTQLDQMTQQNAALVEQSTAAATALRDQAQHLTGVVSVFNVGAVALASAQAPLPRAPLPRSAPAPARPAALKAATAPGKLGAASAARPAVSGPAKAKTGPATSAPSAAGARAAPPARIAAPPAKRPAAAPAEDDWESF</sequence>
<keyword evidence="6" id="KW-0472">Membrane</keyword>
<evidence type="ECO:0000256" key="1">
    <source>
        <dbReference type="ARBA" id="ARBA00004370"/>
    </source>
</evidence>
<dbReference type="FunFam" id="1.10.287.950:FF:000001">
    <property type="entry name" value="Methyl-accepting chemotaxis sensory transducer"/>
    <property type="match status" value="1"/>
</dbReference>
<feature type="compositionally biased region" description="Low complexity" evidence="5">
    <location>
        <begin position="539"/>
        <end position="558"/>
    </location>
</feature>
<feature type="domain" description="Methyl-accepting transducer" evidence="7">
    <location>
        <begin position="269"/>
        <end position="498"/>
    </location>
</feature>
<dbReference type="PRINTS" id="PR00260">
    <property type="entry name" value="CHEMTRNSDUCR"/>
</dbReference>
<keyword evidence="4" id="KW-0807">Transducer</keyword>
<evidence type="ECO:0000256" key="2">
    <source>
        <dbReference type="ARBA" id="ARBA00022481"/>
    </source>
</evidence>
<dbReference type="EMBL" id="CP027669">
    <property type="protein sequence ID" value="AVO40254.1"/>
    <property type="molecule type" value="Genomic_DNA"/>
</dbReference>
<reference evidence="9 10" key="1">
    <citation type="submission" date="2018-03" db="EMBL/GenBank/DDBJ databases">
        <title>Genome sequencing of Simplicispira sp.</title>
        <authorList>
            <person name="Kim S.-J."/>
            <person name="Heo J."/>
            <person name="Kwon S.-W."/>
        </authorList>
    </citation>
    <scope>NUCLEOTIDE SEQUENCE [LARGE SCALE GENOMIC DNA]</scope>
    <source>
        <strain evidence="9 10">SC1-8</strain>
    </source>
</reference>
<dbReference type="Proteomes" id="UP000239326">
    <property type="component" value="Chromosome"/>
</dbReference>
<dbReference type="SUPFAM" id="SSF58104">
    <property type="entry name" value="Methyl-accepting chemotaxis protein (MCP) signaling domain"/>
    <property type="match status" value="1"/>
</dbReference>
<dbReference type="InterPro" id="IPR024478">
    <property type="entry name" value="HlyB_4HB_MCP"/>
</dbReference>
<accession>A0A2S0MWI8</accession>
<feature type="transmembrane region" description="Helical" evidence="6">
    <location>
        <begin position="12"/>
        <end position="29"/>
    </location>
</feature>
<dbReference type="GO" id="GO:0005886">
    <property type="term" value="C:plasma membrane"/>
    <property type="evidence" value="ECO:0007669"/>
    <property type="project" value="TreeGrafter"/>
</dbReference>
<dbReference type="Pfam" id="PF00015">
    <property type="entry name" value="MCPsignal"/>
    <property type="match status" value="1"/>
</dbReference>
<keyword evidence="6" id="KW-1133">Transmembrane helix</keyword>
<dbReference type="Gene3D" id="1.10.287.950">
    <property type="entry name" value="Methyl-accepting chemotaxis protein"/>
    <property type="match status" value="1"/>
</dbReference>
<evidence type="ECO:0000259" key="7">
    <source>
        <dbReference type="PROSITE" id="PS50111"/>
    </source>
</evidence>
<dbReference type="InterPro" id="IPR047347">
    <property type="entry name" value="YvaQ-like_sensor"/>
</dbReference>
<evidence type="ECO:0000259" key="8">
    <source>
        <dbReference type="PROSITE" id="PS50885"/>
    </source>
</evidence>
<evidence type="ECO:0000256" key="5">
    <source>
        <dbReference type="SAM" id="MobiDB-lite"/>
    </source>
</evidence>
<comment type="similarity">
    <text evidence="3">Belongs to the methyl-accepting chemotaxis (MCP) protein family.</text>
</comment>
<feature type="transmembrane region" description="Helical" evidence="6">
    <location>
        <begin position="192"/>
        <end position="211"/>
    </location>
</feature>
<dbReference type="InterPro" id="IPR003660">
    <property type="entry name" value="HAMP_dom"/>
</dbReference>
<evidence type="ECO:0000313" key="10">
    <source>
        <dbReference type="Proteomes" id="UP000239326"/>
    </source>
</evidence>
<feature type="compositionally biased region" description="Low complexity" evidence="5">
    <location>
        <begin position="568"/>
        <end position="602"/>
    </location>
</feature>
<evidence type="ECO:0000256" key="3">
    <source>
        <dbReference type="ARBA" id="ARBA00029447"/>
    </source>
</evidence>
<evidence type="ECO:0000256" key="4">
    <source>
        <dbReference type="PROSITE-ProRule" id="PRU00284"/>
    </source>
</evidence>
<dbReference type="InterPro" id="IPR004090">
    <property type="entry name" value="Chemotax_Me-accpt_rcpt"/>
</dbReference>
<feature type="domain" description="HAMP" evidence="8">
    <location>
        <begin position="212"/>
        <end position="264"/>
    </location>
</feature>
<dbReference type="CDD" id="cd19411">
    <property type="entry name" value="MCP2201-like_sensor"/>
    <property type="match status" value="1"/>
</dbReference>
<comment type="subcellular location">
    <subcellularLocation>
        <location evidence="1">Membrane</location>
    </subcellularLocation>
</comment>
<feature type="compositionally biased region" description="Pro residues" evidence="5">
    <location>
        <begin position="526"/>
        <end position="538"/>
    </location>
</feature>
<proteinExistence type="inferred from homology"/>
<keyword evidence="6" id="KW-0812">Transmembrane</keyword>
<dbReference type="SMART" id="SM00283">
    <property type="entry name" value="MA"/>
    <property type="match status" value="1"/>
</dbReference>
<dbReference type="PROSITE" id="PS50111">
    <property type="entry name" value="CHEMOTAXIS_TRANSDUC_2"/>
    <property type="match status" value="1"/>
</dbReference>
<dbReference type="CDD" id="cd11386">
    <property type="entry name" value="MCP_signal"/>
    <property type="match status" value="1"/>
</dbReference>
<dbReference type="CDD" id="cd06225">
    <property type="entry name" value="HAMP"/>
    <property type="match status" value="1"/>
</dbReference>
<dbReference type="RefSeq" id="WP_106445247.1">
    <property type="nucleotide sequence ID" value="NZ_CP027669.1"/>
</dbReference>
<gene>
    <name evidence="9" type="ORF">C6571_02235</name>
</gene>
<dbReference type="Pfam" id="PF12729">
    <property type="entry name" value="4HB_MCP_1"/>
    <property type="match status" value="1"/>
</dbReference>
<dbReference type="PANTHER" id="PTHR43531">
    <property type="entry name" value="PROTEIN ICFG"/>
    <property type="match status" value="1"/>
</dbReference>
<keyword evidence="10" id="KW-1185">Reference proteome</keyword>
<dbReference type="SMART" id="SM00304">
    <property type="entry name" value="HAMP"/>
    <property type="match status" value="1"/>
</dbReference>
<organism evidence="9 10">
    <name type="scientific">Simplicispira suum</name>
    <dbReference type="NCBI Taxonomy" id="2109915"/>
    <lineage>
        <taxon>Bacteria</taxon>
        <taxon>Pseudomonadati</taxon>
        <taxon>Pseudomonadota</taxon>
        <taxon>Betaproteobacteria</taxon>
        <taxon>Burkholderiales</taxon>
        <taxon>Comamonadaceae</taxon>
        <taxon>Simplicispira</taxon>
    </lineage>
</organism>
<dbReference type="GO" id="GO:0007165">
    <property type="term" value="P:signal transduction"/>
    <property type="evidence" value="ECO:0007669"/>
    <property type="project" value="UniProtKB-KW"/>
</dbReference>
<dbReference type="KEGG" id="simp:C6571_02235"/>
<dbReference type="GO" id="GO:0004888">
    <property type="term" value="F:transmembrane signaling receptor activity"/>
    <property type="evidence" value="ECO:0007669"/>
    <property type="project" value="InterPro"/>
</dbReference>
<evidence type="ECO:0000313" key="9">
    <source>
        <dbReference type="EMBL" id="AVO40254.1"/>
    </source>
</evidence>
<dbReference type="InterPro" id="IPR051310">
    <property type="entry name" value="MCP_chemotaxis"/>
</dbReference>
<dbReference type="OrthoDB" id="8724552at2"/>
<evidence type="ECO:0000256" key="6">
    <source>
        <dbReference type="SAM" id="Phobius"/>
    </source>
</evidence>
<dbReference type="PROSITE" id="PS50885">
    <property type="entry name" value="HAMP"/>
    <property type="match status" value="1"/>
</dbReference>
<protein>
    <submittedName>
        <fullName evidence="9">Methyl-accepting chemotaxis protein</fullName>
    </submittedName>
</protein>
<feature type="region of interest" description="Disordered" evidence="5">
    <location>
        <begin position="526"/>
        <end position="610"/>
    </location>
</feature>
<dbReference type="GO" id="GO:0006935">
    <property type="term" value="P:chemotaxis"/>
    <property type="evidence" value="ECO:0007669"/>
    <property type="project" value="InterPro"/>
</dbReference>
<dbReference type="AlphaFoldDB" id="A0A2S0MWI8"/>
<dbReference type="PANTHER" id="PTHR43531:SF14">
    <property type="entry name" value="METHYL-ACCEPTING CHEMOTAXIS PROTEIN I-RELATED"/>
    <property type="match status" value="1"/>
</dbReference>
<name>A0A2S0MWI8_9BURK</name>